<name>A0A5P1RET1_9GAMM</name>
<dbReference type="Gene3D" id="3.30.1330.60">
    <property type="entry name" value="OmpA-like domain"/>
    <property type="match status" value="1"/>
</dbReference>
<accession>A0A5P1RET1</accession>
<dbReference type="Proteomes" id="UP000324760">
    <property type="component" value="Chromosome"/>
</dbReference>
<reference evidence="1 2" key="1">
    <citation type="journal article" date="2019" name="Biochem. Eng. J.">
        <title>Metabolic engineering of the marine bacteria Neptunomonas concharum for the production of acetoin and meso-2,3-butanediol from acetate.</title>
        <authorList>
            <person name="Li W."/>
            <person name="Pu N."/>
            <person name="Liu C.-X."/>
            <person name="Yuan Q.-P."/>
            <person name="Li Z.-J."/>
        </authorList>
    </citation>
    <scope>NUCLEOTIDE SEQUENCE [LARGE SCALE GENOMIC DNA]</scope>
    <source>
        <strain evidence="1 2">JCM17730</strain>
    </source>
</reference>
<dbReference type="KEGG" id="ncu:F0U83_16165"/>
<sequence>MKIVISLIVFLLLSLHVLPYIIRDQVVIWLQKQGAEAVSFEALDVRWLSGSIEVQSLKAKGGDTPPLNIGRFKVAIDYPSLLDKRVLIKALEVDQVKSGLHQQGDDLWLGPINLSKLQTNEESPPKASEPTDWRVGIENVQLQQIQWSLNLPQQQQSWVIDNARLNRLAQWNENEPTQITLDGVLNGSRVELNTEATPLPEQKRSVLHLKLDQFPLESVLKYSAPQLQGRLTADLEVELDLKGLDGSVKHKGTVQLDGLNWKDESVIITDQQVNWSGEGSVILAQGAPQSIDVEGKVTSQGLSLKLKEQLSALIGGLNWAGKLNLGFKEAQLSRIEGPQRLDVKGLEVKQSGMTIKADSVAQQGPLAIAFAQGAPTELKTTVDLGVSKLLFSQPNLQLNSENLTVSAPLTLAWQGGVLSSISSQAGIELTKLTVEQQKNVAITLESATLSGVLDKMKPDQPQVQAINADLKGLNVVTQVRPLQVLALDNGILKNLNYRQEQITLDQANFAGVVVNQPTGAKPMTAIDKLSVSGLSLKELNQLKINAIKLSGSETMLTVSKQQSLLEIERLTAALSAGETQVTPESAKPSVNAKPFVTSIGKFEMIGKNGISVTDQSVKPTFKSALDISNLMIANIDTAASKLSPFSVKATINKHAQLGAEGQINLFGGAKNGDWSLSLKNAELPVVSPYSGKFIGYYLQSGQMDFTSKGALKKGVLSGENHIVLNRLEVQPANSKETANFNKTLSMPLGTAIAVLQDTDGNIVLDVPVEGSLDDPKFGYQSVINRLASKGLKKAAFGFLTKALQPYGALISIASSAISANESGAFINLAPVAFTAGSDQMLPEAEGYLGKIVEMMNARKGLRLNICGNAVMDDRLALLPTLEKANNESDKPLPPAELEVKVAEQLQKLASDRGEQVLSLLLQRGLIKDRLFTCFPVPDLENKELKPGVMLGL</sequence>
<dbReference type="InterPro" id="IPR008023">
    <property type="entry name" value="DUF748"/>
</dbReference>
<dbReference type="AlphaFoldDB" id="A0A5P1RET1"/>
<dbReference type="OrthoDB" id="6114420at2"/>
<dbReference type="Pfam" id="PF05359">
    <property type="entry name" value="DUF748"/>
    <property type="match status" value="2"/>
</dbReference>
<organism evidence="1 2">
    <name type="scientific">Neptunomonas concharum</name>
    <dbReference type="NCBI Taxonomy" id="1031538"/>
    <lineage>
        <taxon>Bacteria</taxon>
        <taxon>Pseudomonadati</taxon>
        <taxon>Pseudomonadota</taxon>
        <taxon>Gammaproteobacteria</taxon>
        <taxon>Oceanospirillales</taxon>
        <taxon>Oceanospirillaceae</taxon>
        <taxon>Neptunomonas</taxon>
    </lineage>
</organism>
<dbReference type="InterPro" id="IPR036737">
    <property type="entry name" value="OmpA-like_sf"/>
</dbReference>
<dbReference type="EMBL" id="CP043869">
    <property type="protein sequence ID" value="QEQ98123.1"/>
    <property type="molecule type" value="Genomic_DNA"/>
</dbReference>
<proteinExistence type="predicted"/>
<keyword evidence="2" id="KW-1185">Reference proteome</keyword>
<evidence type="ECO:0000313" key="1">
    <source>
        <dbReference type="EMBL" id="QEQ98123.1"/>
    </source>
</evidence>
<gene>
    <name evidence="1" type="ORF">F0U83_16165</name>
</gene>
<dbReference type="RefSeq" id="WP_138988059.1">
    <property type="nucleotide sequence ID" value="NZ_CP043869.1"/>
</dbReference>
<evidence type="ECO:0000313" key="2">
    <source>
        <dbReference type="Proteomes" id="UP000324760"/>
    </source>
</evidence>
<protein>
    <submittedName>
        <fullName evidence="1">DUF748 domain-containing protein</fullName>
    </submittedName>
</protein>